<dbReference type="GO" id="GO:0009244">
    <property type="term" value="P:lipopolysaccharide core region biosynthetic process"/>
    <property type="evidence" value="ECO:0007669"/>
    <property type="project" value="UniProtKB-UniRule"/>
</dbReference>
<dbReference type="UniPathway" id="UPA00958"/>
<comment type="function">
    <text evidence="8">Involved in lipopolysaccharide (LPS) biosynthesis. Catalyzes the transfer of 3-deoxy-D-manno-octulosonate (Kdo) residue(s) from CMP-Kdo to lipid IV(A), the tetraacyldisaccharide-1,4'-bisphosphate precursor of lipid A.</text>
</comment>
<dbReference type="Proteomes" id="UP000198790">
    <property type="component" value="Unassembled WGS sequence"/>
</dbReference>
<protein>
    <recommendedName>
        <fullName evidence="3 8">3-deoxy-D-manno-octulosonic acid transferase</fullName>
        <shortName evidence="8">Kdo transferase</shortName>
        <ecNumber evidence="2 8">2.4.99.12</ecNumber>
    </recommendedName>
    <alternativeName>
        <fullName evidence="5 8">Lipid IV(A) 3-deoxy-D-manno-octulosonic acid transferase</fullName>
    </alternativeName>
</protein>
<dbReference type="InterPro" id="IPR038107">
    <property type="entry name" value="Glycos_transf_N_sf"/>
</dbReference>
<proteinExistence type="inferred from homology"/>
<dbReference type="PANTHER" id="PTHR42755:SF1">
    <property type="entry name" value="3-DEOXY-D-MANNO-OCTULOSONIC ACID TRANSFERASE, MITOCHONDRIAL-RELATED"/>
    <property type="match status" value="1"/>
</dbReference>
<dbReference type="Gene3D" id="3.40.50.11720">
    <property type="entry name" value="3-Deoxy-D-manno-octulosonic-acid transferase, N-terminal domain"/>
    <property type="match status" value="1"/>
</dbReference>
<keyword evidence="11" id="KW-1185">Reference proteome</keyword>
<evidence type="ECO:0000259" key="9">
    <source>
        <dbReference type="Pfam" id="PF04413"/>
    </source>
</evidence>
<sequence>MKWIYRIGIFFARILLLLGGLFIPKIRHFSSSRKNLFLRLVEFRSNNPGALAWFHVASLGEYEQAKPVIVELKRVQPNQLIVVSFFSPSGFDNVIKKSQPFVDFITYLPLDSKTMAEKFLNVLQPSIVFFVKYDLWHHHIDAIKSRGIPLFLFSASFRPDQIYFKRDGFFRKILFQFDYIFTQNQNTLDLLQAIDYSTASIAGDTRFDRVAETARNRKDFPELLDWVGNFPTVVAGSVWQEDMDLLIPLMNANPGYRWIIAPHDLNPEPMKRWADQLSLTTARYSKWDKKEAADVLFIDNIGMLSSLYQFAKVAYVGGAFGKGLHNILEPLGFGIPVIFGKLKNTSKFPESAESQANGCGFEVSDVESLKLVFEKMEQPDFYLDSADSARKWVEMNMGAAAKIINKVEKLVSRA</sequence>
<dbReference type="InterPro" id="IPR007507">
    <property type="entry name" value="Glycos_transf_N"/>
</dbReference>
<comment type="similarity">
    <text evidence="8">Belongs to the glycosyltransferase group 1 family.</text>
</comment>
<evidence type="ECO:0000256" key="8">
    <source>
        <dbReference type="RuleBase" id="RU365103"/>
    </source>
</evidence>
<evidence type="ECO:0000256" key="1">
    <source>
        <dbReference type="ARBA" id="ARBA00004713"/>
    </source>
</evidence>
<dbReference type="STRING" id="237018.SAMN04489723_102155"/>
<comment type="catalytic activity">
    <reaction evidence="6 8">
        <text>lipid IVA (E. coli) + CMP-3-deoxy-beta-D-manno-octulosonate = alpha-Kdo-(2-&gt;6)-lipid IVA (E. coli) + CMP + H(+)</text>
        <dbReference type="Rhea" id="RHEA:28066"/>
        <dbReference type="ChEBI" id="CHEBI:15378"/>
        <dbReference type="ChEBI" id="CHEBI:58603"/>
        <dbReference type="ChEBI" id="CHEBI:60364"/>
        <dbReference type="ChEBI" id="CHEBI:60377"/>
        <dbReference type="ChEBI" id="CHEBI:85987"/>
        <dbReference type="EC" id="2.4.99.12"/>
    </reaction>
</comment>
<dbReference type="PANTHER" id="PTHR42755">
    <property type="entry name" value="3-DEOXY-MANNO-OCTULOSONATE CYTIDYLYLTRANSFERASE"/>
    <property type="match status" value="1"/>
</dbReference>
<dbReference type="RefSeq" id="WP_092894708.1">
    <property type="nucleotide sequence ID" value="NZ_FOKK01000002.1"/>
</dbReference>
<dbReference type="InterPro" id="IPR039901">
    <property type="entry name" value="Kdotransferase"/>
</dbReference>
<dbReference type="OrthoDB" id="9789797at2"/>
<gene>
    <name evidence="10" type="ORF">SAMN04489723_102155</name>
</gene>
<feature type="domain" description="3-deoxy-D-manno-octulosonic-acid transferase N-terminal" evidence="9">
    <location>
        <begin position="39"/>
        <end position="208"/>
    </location>
</feature>
<dbReference type="Gene3D" id="3.40.50.2000">
    <property type="entry name" value="Glycogen Phosphorylase B"/>
    <property type="match status" value="1"/>
</dbReference>
<keyword evidence="8" id="KW-0448">Lipopolysaccharide biosynthesis</keyword>
<keyword evidence="8" id="KW-1003">Cell membrane</keyword>
<accession>A0A1I0WJB4</accession>
<evidence type="ECO:0000313" key="11">
    <source>
        <dbReference type="Proteomes" id="UP000198790"/>
    </source>
</evidence>
<evidence type="ECO:0000313" key="10">
    <source>
        <dbReference type="EMBL" id="SFA88328.1"/>
    </source>
</evidence>
<keyword evidence="4 8" id="KW-0808">Transferase</keyword>
<dbReference type="EMBL" id="FOKK01000002">
    <property type="protein sequence ID" value="SFA88328.1"/>
    <property type="molecule type" value="Genomic_DNA"/>
</dbReference>
<evidence type="ECO:0000256" key="5">
    <source>
        <dbReference type="ARBA" id="ARBA00031445"/>
    </source>
</evidence>
<feature type="active site" description="Proton acceptor" evidence="7">
    <location>
        <position position="61"/>
    </location>
</feature>
<reference evidence="10 11" key="1">
    <citation type="submission" date="2016-10" db="EMBL/GenBank/DDBJ databases">
        <authorList>
            <person name="de Groot N.N."/>
        </authorList>
    </citation>
    <scope>NUCLEOTIDE SEQUENCE [LARGE SCALE GENOMIC DNA]</scope>
    <source>
        <strain evidence="10 11">DSM 23399</strain>
    </source>
</reference>
<dbReference type="EC" id="2.4.99.12" evidence="2 8"/>
<dbReference type="Pfam" id="PF04413">
    <property type="entry name" value="Glycos_transf_N"/>
    <property type="match status" value="1"/>
</dbReference>
<name>A0A1I0WJB4_9BACT</name>
<dbReference type="GO" id="GO:0043842">
    <property type="term" value="F:Kdo transferase activity"/>
    <property type="evidence" value="ECO:0007669"/>
    <property type="project" value="UniProtKB-EC"/>
</dbReference>
<evidence type="ECO:0000256" key="2">
    <source>
        <dbReference type="ARBA" id="ARBA00012621"/>
    </source>
</evidence>
<organism evidence="10 11">
    <name type="scientific">Algoriphagus aquimarinus</name>
    <dbReference type="NCBI Taxonomy" id="237018"/>
    <lineage>
        <taxon>Bacteria</taxon>
        <taxon>Pseudomonadati</taxon>
        <taxon>Bacteroidota</taxon>
        <taxon>Cytophagia</taxon>
        <taxon>Cytophagales</taxon>
        <taxon>Cyclobacteriaceae</taxon>
        <taxon>Algoriphagus</taxon>
    </lineage>
</organism>
<dbReference type="GO" id="GO:0009245">
    <property type="term" value="P:lipid A biosynthetic process"/>
    <property type="evidence" value="ECO:0007669"/>
    <property type="project" value="TreeGrafter"/>
</dbReference>
<evidence type="ECO:0000256" key="3">
    <source>
        <dbReference type="ARBA" id="ARBA00019077"/>
    </source>
</evidence>
<dbReference type="AlphaFoldDB" id="A0A1I0WJB4"/>
<evidence type="ECO:0000256" key="7">
    <source>
        <dbReference type="PIRSR" id="PIRSR639901-1"/>
    </source>
</evidence>
<comment type="pathway">
    <text evidence="1 8">Bacterial outer membrane biogenesis; LPS core biosynthesis.</text>
</comment>
<dbReference type="GO" id="GO:0005886">
    <property type="term" value="C:plasma membrane"/>
    <property type="evidence" value="ECO:0007669"/>
    <property type="project" value="UniProtKB-SubCell"/>
</dbReference>
<evidence type="ECO:0000256" key="6">
    <source>
        <dbReference type="ARBA" id="ARBA00049183"/>
    </source>
</evidence>
<keyword evidence="8" id="KW-0472">Membrane</keyword>
<comment type="subcellular location">
    <subcellularLocation>
        <location evidence="8">Cell membrane</location>
    </subcellularLocation>
</comment>
<evidence type="ECO:0000256" key="4">
    <source>
        <dbReference type="ARBA" id="ARBA00022679"/>
    </source>
</evidence>